<dbReference type="InterPro" id="IPR036259">
    <property type="entry name" value="MFS_trans_sf"/>
</dbReference>
<feature type="transmembrane region" description="Helical" evidence="6">
    <location>
        <begin position="289"/>
        <end position="309"/>
    </location>
</feature>
<dbReference type="Proteomes" id="UP000515511">
    <property type="component" value="Chromosome"/>
</dbReference>
<evidence type="ECO:0000256" key="2">
    <source>
        <dbReference type="ARBA" id="ARBA00022475"/>
    </source>
</evidence>
<evidence type="ECO:0000256" key="4">
    <source>
        <dbReference type="ARBA" id="ARBA00022989"/>
    </source>
</evidence>
<protein>
    <submittedName>
        <fullName evidence="8">MFS transporter</fullName>
    </submittedName>
</protein>
<gene>
    <name evidence="8" type="ORF">F1C12_21025</name>
</gene>
<dbReference type="GO" id="GO:0022857">
    <property type="term" value="F:transmembrane transporter activity"/>
    <property type="evidence" value="ECO:0007669"/>
    <property type="project" value="InterPro"/>
</dbReference>
<proteinExistence type="predicted"/>
<dbReference type="Gene3D" id="1.20.1250.20">
    <property type="entry name" value="MFS general substrate transporter like domains"/>
    <property type="match status" value="1"/>
</dbReference>
<dbReference type="InterPro" id="IPR020846">
    <property type="entry name" value="MFS_dom"/>
</dbReference>
<evidence type="ECO:0000256" key="3">
    <source>
        <dbReference type="ARBA" id="ARBA00022692"/>
    </source>
</evidence>
<dbReference type="PROSITE" id="PS50850">
    <property type="entry name" value="MFS"/>
    <property type="match status" value="1"/>
</dbReference>
<dbReference type="Pfam" id="PF07690">
    <property type="entry name" value="MFS_1"/>
    <property type="match status" value="1"/>
</dbReference>
<feature type="transmembrane region" description="Helical" evidence="6">
    <location>
        <begin position="315"/>
        <end position="331"/>
    </location>
</feature>
<dbReference type="RefSeq" id="WP_185276754.1">
    <property type="nucleotide sequence ID" value="NZ_CP043641.1"/>
</dbReference>
<keyword evidence="5 6" id="KW-0472">Membrane</keyword>
<dbReference type="EMBL" id="CP043641">
    <property type="protein sequence ID" value="QNE37348.1"/>
    <property type="molecule type" value="Genomic_DNA"/>
</dbReference>
<dbReference type="CDD" id="cd06173">
    <property type="entry name" value="MFS_MefA_like"/>
    <property type="match status" value="1"/>
</dbReference>
<comment type="subcellular location">
    <subcellularLocation>
        <location evidence="1">Cell membrane</location>
        <topology evidence="1">Multi-pass membrane protein</topology>
    </subcellularLocation>
</comment>
<feature type="transmembrane region" description="Helical" evidence="6">
    <location>
        <begin position="352"/>
        <end position="376"/>
    </location>
</feature>
<evidence type="ECO:0000259" key="7">
    <source>
        <dbReference type="PROSITE" id="PS50850"/>
    </source>
</evidence>
<sequence length="423" mass="43818">MTRSPLFRRDYGLIWSAGLVSDTGDWLLMIALPLFAFSATGSALGASTVFLAELIPMLLAGTFLGVLVDRWDPRRTMIVTALIQGVALLPLLAAGPDRMGIVYAVAAVQACLGAVMNPARQSTVPRLLKPDELGRGNALLAISDNLARLVGSPLGGLAFAVSGLPGVVIVDAVSFGVTAVLVLFTRPLPPRVHEPGEESAPAVERRLLREWVEGMATIVRSRELATVTVIAIIGSVAQGVFLVLFIVYVTENLHAGDTEVGILRGVQAIGGVLGGLLTGLIVHRVAPRWLIGVGYLVFGALSLLTWNLAPVTTAVWVYAGLFIAMGLPGVATETGEITLVQTVTPRAALGRVIAAVRTISGAAQGVGLLVAGLIAASVGTVHVLDAQASLYLLCGVLALVFLGGGRTTRETVPEPAASAATPS</sequence>
<keyword evidence="2" id="KW-1003">Cell membrane</keyword>
<feature type="transmembrane region" description="Helical" evidence="6">
    <location>
        <begin position="12"/>
        <end position="37"/>
    </location>
</feature>
<feature type="transmembrane region" description="Helical" evidence="6">
    <location>
        <begin position="224"/>
        <end position="249"/>
    </location>
</feature>
<feature type="domain" description="Major facilitator superfamily (MFS) profile" evidence="7">
    <location>
        <begin position="1"/>
        <end position="406"/>
    </location>
</feature>
<feature type="transmembrane region" description="Helical" evidence="6">
    <location>
        <begin position="43"/>
        <end position="68"/>
    </location>
</feature>
<feature type="transmembrane region" description="Helical" evidence="6">
    <location>
        <begin position="261"/>
        <end position="282"/>
    </location>
</feature>
<dbReference type="GO" id="GO:0005886">
    <property type="term" value="C:plasma membrane"/>
    <property type="evidence" value="ECO:0007669"/>
    <property type="project" value="UniProtKB-SubCell"/>
</dbReference>
<feature type="transmembrane region" description="Helical" evidence="6">
    <location>
        <begin position="75"/>
        <end position="94"/>
    </location>
</feature>
<name>A0A7G6YFT3_9MICO</name>
<dbReference type="PANTHER" id="PTHR23513:SF6">
    <property type="entry name" value="MAJOR FACILITATOR SUPERFAMILY ASSOCIATED DOMAIN-CONTAINING PROTEIN"/>
    <property type="match status" value="1"/>
</dbReference>
<keyword evidence="4 6" id="KW-1133">Transmembrane helix</keyword>
<dbReference type="KEGG" id="lse:F1C12_21025"/>
<accession>A0A7G6YFT3</accession>
<dbReference type="InterPro" id="IPR011701">
    <property type="entry name" value="MFS"/>
</dbReference>
<dbReference type="AlphaFoldDB" id="A0A7G6YFT3"/>
<dbReference type="SUPFAM" id="SSF103473">
    <property type="entry name" value="MFS general substrate transporter"/>
    <property type="match status" value="1"/>
</dbReference>
<evidence type="ECO:0000313" key="9">
    <source>
        <dbReference type="Proteomes" id="UP000515511"/>
    </source>
</evidence>
<evidence type="ECO:0000313" key="8">
    <source>
        <dbReference type="EMBL" id="QNE37348.1"/>
    </source>
</evidence>
<feature type="transmembrane region" description="Helical" evidence="6">
    <location>
        <begin position="388"/>
        <end position="405"/>
    </location>
</feature>
<feature type="transmembrane region" description="Helical" evidence="6">
    <location>
        <begin position="166"/>
        <end position="184"/>
    </location>
</feature>
<reference evidence="9" key="1">
    <citation type="submission" date="2019-09" db="EMBL/GenBank/DDBJ databases">
        <title>Antimicrobial potential of Antarctic Bacteria.</title>
        <authorList>
            <person name="Benaud N."/>
            <person name="Edwards R.J."/>
            <person name="Ferrari B.C."/>
        </authorList>
    </citation>
    <scope>NUCLEOTIDE SEQUENCE [LARGE SCALE GENOMIC DNA]</scope>
    <source>
        <strain evidence="9">INR9</strain>
    </source>
</reference>
<evidence type="ECO:0000256" key="6">
    <source>
        <dbReference type="SAM" id="Phobius"/>
    </source>
</evidence>
<evidence type="ECO:0000256" key="5">
    <source>
        <dbReference type="ARBA" id="ARBA00023136"/>
    </source>
</evidence>
<dbReference type="PANTHER" id="PTHR23513">
    <property type="entry name" value="INTEGRAL MEMBRANE EFFLUX PROTEIN-RELATED"/>
    <property type="match status" value="1"/>
</dbReference>
<organism evidence="8 9">
    <name type="scientific">Leifsonia shinshuensis</name>
    <dbReference type="NCBI Taxonomy" id="150026"/>
    <lineage>
        <taxon>Bacteria</taxon>
        <taxon>Bacillati</taxon>
        <taxon>Actinomycetota</taxon>
        <taxon>Actinomycetes</taxon>
        <taxon>Micrococcales</taxon>
        <taxon>Microbacteriaceae</taxon>
        <taxon>Leifsonia</taxon>
    </lineage>
</organism>
<evidence type="ECO:0000256" key="1">
    <source>
        <dbReference type="ARBA" id="ARBA00004651"/>
    </source>
</evidence>
<keyword evidence="3 6" id="KW-0812">Transmembrane</keyword>